<evidence type="ECO:0000313" key="3">
    <source>
        <dbReference type="Proteomes" id="UP000281474"/>
    </source>
</evidence>
<proteinExistence type="predicted"/>
<feature type="region of interest" description="Disordered" evidence="1">
    <location>
        <begin position="1"/>
        <end position="25"/>
    </location>
</feature>
<accession>A0A3L8Q1W7</accession>
<dbReference type="SUPFAM" id="SSF48403">
    <property type="entry name" value="Ankyrin repeat"/>
    <property type="match status" value="1"/>
</dbReference>
<dbReference type="Gene3D" id="1.25.40.20">
    <property type="entry name" value="Ankyrin repeat-containing domain"/>
    <property type="match status" value="1"/>
</dbReference>
<dbReference type="AlphaFoldDB" id="A0A3L8Q1W7"/>
<gene>
    <name evidence="2" type="ORF">D5018_00245</name>
</gene>
<evidence type="ECO:0000256" key="1">
    <source>
        <dbReference type="SAM" id="MobiDB-lite"/>
    </source>
</evidence>
<name>A0A3L8Q1W7_9GAMM</name>
<protein>
    <submittedName>
        <fullName evidence="2">Ankyrin repeat domain-containing protein</fullName>
    </submittedName>
</protein>
<reference evidence="2 3" key="1">
    <citation type="submission" date="2018-09" db="EMBL/GenBank/DDBJ databases">
        <title>Phylogeny of the Shewanellaceae, and recommendation for two new genera, Pseudoshewanella and Parashewanella.</title>
        <authorList>
            <person name="Wang G."/>
        </authorList>
    </citation>
    <scope>NUCLEOTIDE SEQUENCE [LARGE SCALE GENOMIC DNA]</scope>
    <source>
        <strain evidence="2 3">C51</strain>
    </source>
</reference>
<dbReference type="RefSeq" id="WP_121836983.1">
    <property type="nucleotide sequence ID" value="NZ_ML014753.1"/>
</dbReference>
<keyword evidence="3" id="KW-1185">Reference proteome</keyword>
<dbReference type="InterPro" id="IPR002110">
    <property type="entry name" value="Ankyrin_rpt"/>
</dbReference>
<sequence>MTRAALPLLDTHTQLPQHENIPSTQQSATVGAFQFDEKMESEQHVSDFHSTESQPVTQDEKVQSLSQLQYEAIESVEIIQELQVAMSNEKSCSPEMLIFNNCDASQVQRIFEEHGIEKIAQWRKPCITDSGLYYDRISPFLLYCSNGNLKIAMTLYSHGANVNETADCITYQASSQTPLTLALMNQQFEVALWLLTLPQTDISVLSRHPKKMDLEERTQALLGLKKPSTNSTTTFTYDAFTVFKSFISSKHELVKNDLPLLSLKRDILDKFANKGQQEAHGLLTVVDTAIKLRKAHLRLLKGGVYSEAFRVL</sequence>
<feature type="compositionally biased region" description="Polar residues" evidence="1">
    <location>
        <begin position="11"/>
        <end position="25"/>
    </location>
</feature>
<dbReference type="EMBL" id="QZEI01000001">
    <property type="protein sequence ID" value="RLV61584.1"/>
    <property type="molecule type" value="Genomic_DNA"/>
</dbReference>
<dbReference type="Proteomes" id="UP000281474">
    <property type="component" value="Unassembled WGS sequence"/>
</dbReference>
<dbReference type="Pfam" id="PF13637">
    <property type="entry name" value="Ank_4"/>
    <property type="match status" value="1"/>
</dbReference>
<evidence type="ECO:0000313" key="2">
    <source>
        <dbReference type="EMBL" id="RLV61584.1"/>
    </source>
</evidence>
<comment type="caution">
    <text evidence="2">The sequence shown here is derived from an EMBL/GenBank/DDBJ whole genome shotgun (WGS) entry which is preliminary data.</text>
</comment>
<dbReference type="SMART" id="SM00248">
    <property type="entry name" value="ANK"/>
    <property type="match status" value="2"/>
</dbReference>
<dbReference type="InterPro" id="IPR036770">
    <property type="entry name" value="Ankyrin_rpt-contain_sf"/>
</dbReference>
<organism evidence="2 3">
    <name type="scientific">Parashewanella curva</name>
    <dbReference type="NCBI Taxonomy" id="2338552"/>
    <lineage>
        <taxon>Bacteria</taxon>
        <taxon>Pseudomonadati</taxon>
        <taxon>Pseudomonadota</taxon>
        <taxon>Gammaproteobacteria</taxon>
        <taxon>Alteromonadales</taxon>
        <taxon>Shewanellaceae</taxon>
        <taxon>Parashewanella</taxon>
    </lineage>
</organism>